<dbReference type="EMBL" id="VXPY01000020">
    <property type="protein sequence ID" value="MYD89433.1"/>
    <property type="molecule type" value="Genomic_DNA"/>
</dbReference>
<sequence>MTGGPRGGPAAVPLTQGPRHHFFGYYEICPWDATGQYHLCLETDFHDRPPTAADAAAVGLVERGSTTFQPLARTQAFNLQQGAMLHWLPTNPAREICYNARQGDRHVAVRMDIHSGYTQVLPRPVSGLSHGGILAASLNYARLAEMRPVVGYRGLPDLFRGQGQPEDDGLFILNMLTGEADLILSYAQIRDLFPRYPAMATHGLWFNHTEFSPDDRRVLAVVRWNEPGIEISHTMLFSVGVDGRDVRMLAPLGASHFTWRSNREVFGWLTFEAGEWYYRLDADTGEVSAPFCPDLLTRNGHCSFSADGRWLLTDEHWSEHWQKGLVLFDMRNQRRVELGRYTAPDRFRGEIRCDLHPRFNRSQTAVSFDSVHEGTRQVYEVDVAQWTADKTETDK</sequence>
<dbReference type="SUPFAM" id="SSF82171">
    <property type="entry name" value="DPP6 N-terminal domain-like"/>
    <property type="match status" value="1"/>
</dbReference>
<protein>
    <recommendedName>
        <fullName evidence="2">Oligogalacturonate lyase domain-containing protein</fullName>
    </recommendedName>
</protein>
<evidence type="ECO:0008006" key="2">
    <source>
        <dbReference type="Google" id="ProtNLM"/>
    </source>
</evidence>
<accession>A0A6B1DRW2</accession>
<name>A0A6B1DRW2_9CHLR</name>
<dbReference type="InterPro" id="IPR015943">
    <property type="entry name" value="WD40/YVTN_repeat-like_dom_sf"/>
</dbReference>
<organism evidence="1">
    <name type="scientific">Caldilineaceae bacterium SB0662_bin_9</name>
    <dbReference type="NCBI Taxonomy" id="2605258"/>
    <lineage>
        <taxon>Bacteria</taxon>
        <taxon>Bacillati</taxon>
        <taxon>Chloroflexota</taxon>
        <taxon>Caldilineae</taxon>
        <taxon>Caldilineales</taxon>
        <taxon>Caldilineaceae</taxon>
    </lineage>
</organism>
<proteinExistence type="predicted"/>
<reference evidence="1" key="1">
    <citation type="submission" date="2019-09" db="EMBL/GenBank/DDBJ databases">
        <title>Characterisation of the sponge microbiome using genome-centric metagenomics.</title>
        <authorList>
            <person name="Engelberts J.P."/>
            <person name="Robbins S.J."/>
            <person name="De Goeij J.M."/>
            <person name="Aranda M."/>
            <person name="Bell S.C."/>
            <person name="Webster N.S."/>
        </authorList>
    </citation>
    <scope>NUCLEOTIDE SEQUENCE</scope>
    <source>
        <strain evidence="1">SB0662_bin_9</strain>
    </source>
</reference>
<dbReference type="Gene3D" id="2.130.10.10">
    <property type="entry name" value="YVTN repeat-like/Quinoprotein amine dehydrogenase"/>
    <property type="match status" value="1"/>
</dbReference>
<comment type="caution">
    <text evidence="1">The sequence shown here is derived from an EMBL/GenBank/DDBJ whole genome shotgun (WGS) entry which is preliminary data.</text>
</comment>
<gene>
    <name evidence="1" type="ORF">F4Y08_03705</name>
</gene>
<dbReference type="AlphaFoldDB" id="A0A6B1DRW2"/>
<evidence type="ECO:0000313" key="1">
    <source>
        <dbReference type="EMBL" id="MYD89433.1"/>
    </source>
</evidence>